<dbReference type="VEuPathDB" id="VectorBase:ISCI006183"/>
<reference evidence="2" key="2">
    <citation type="submission" date="2020-05" db="UniProtKB">
        <authorList>
            <consortium name="EnsemblMetazoa"/>
        </authorList>
    </citation>
    <scope>IDENTIFICATION</scope>
    <source>
        <strain evidence="2">wikel</strain>
    </source>
</reference>
<dbReference type="EMBL" id="DS750236">
    <property type="protein sequence ID" value="EEC08035.1"/>
    <property type="molecule type" value="Genomic_DNA"/>
</dbReference>
<proteinExistence type="predicted"/>
<reference evidence="1 3" key="1">
    <citation type="submission" date="2008-03" db="EMBL/GenBank/DDBJ databases">
        <title>Annotation of Ixodes scapularis.</title>
        <authorList>
            <consortium name="Ixodes scapularis Genome Project Consortium"/>
            <person name="Caler E."/>
            <person name="Hannick L.I."/>
            <person name="Bidwell S."/>
            <person name="Joardar V."/>
            <person name="Thiagarajan M."/>
            <person name="Amedeo P."/>
            <person name="Galinsky K.J."/>
            <person name="Schobel S."/>
            <person name="Inman J."/>
            <person name="Hostetler J."/>
            <person name="Miller J."/>
            <person name="Hammond M."/>
            <person name="Megy K."/>
            <person name="Lawson D."/>
            <person name="Kodira C."/>
            <person name="Sutton G."/>
            <person name="Meyer J."/>
            <person name="Hill C.A."/>
            <person name="Birren B."/>
            <person name="Nene V."/>
            <person name="Collins F."/>
            <person name="Alarcon-Chaidez F."/>
            <person name="Wikel S."/>
            <person name="Strausberg R."/>
        </authorList>
    </citation>
    <scope>NUCLEOTIDE SEQUENCE [LARGE SCALE GENOMIC DNA]</scope>
    <source>
        <strain evidence="3">Wikel</strain>
        <strain evidence="1">Wikel colony</strain>
    </source>
</reference>
<name>B7PN63_IXOSC</name>
<dbReference type="VEuPathDB" id="VectorBase:ISCW006183"/>
<dbReference type="HOGENOM" id="CLU_2657223_0_0_1"/>
<gene>
    <name evidence="1" type="ORF">IscW_ISCW006183</name>
</gene>
<dbReference type="Proteomes" id="UP000001555">
    <property type="component" value="Unassembled WGS sequence"/>
</dbReference>
<protein>
    <submittedName>
        <fullName evidence="1 2">Uncharacterized protein</fullName>
    </submittedName>
</protein>
<organism>
    <name type="scientific">Ixodes scapularis</name>
    <name type="common">Black-legged tick</name>
    <name type="synonym">Deer tick</name>
    <dbReference type="NCBI Taxonomy" id="6945"/>
    <lineage>
        <taxon>Eukaryota</taxon>
        <taxon>Metazoa</taxon>
        <taxon>Ecdysozoa</taxon>
        <taxon>Arthropoda</taxon>
        <taxon>Chelicerata</taxon>
        <taxon>Arachnida</taxon>
        <taxon>Acari</taxon>
        <taxon>Parasitiformes</taxon>
        <taxon>Ixodida</taxon>
        <taxon>Ixodoidea</taxon>
        <taxon>Ixodidae</taxon>
        <taxon>Ixodinae</taxon>
        <taxon>Ixodes</taxon>
    </lineage>
</organism>
<dbReference type="InParanoid" id="B7PN63"/>
<dbReference type="AlphaFoldDB" id="B7PN63"/>
<sequence length="76" mass="8869">MNLTAITEFFPHPTGIYWCLKTEEVFLVFESECLSSLAVLVRHSRHRSRRMRRRAQGCQAGTQTKLFFLFFLSTVA</sequence>
<dbReference type="EMBL" id="ABJB010711620">
    <property type="status" value="NOT_ANNOTATED_CDS"/>
    <property type="molecule type" value="Genomic_DNA"/>
</dbReference>
<dbReference type="PaxDb" id="6945-B7PN63"/>
<evidence type="ECO:0000313" key="1">
    <source>
        <dbReference type="EMBL" id="EEC08035.1"/>
    </source>
</evidence>
<evidence type="ECO:0000313" key="2">
    <source>
        <dbReference type="EnsemblMetazoa" id="ISCW006183-PA"/>
    </source>
</evidence>
<accession>B7PN63</accession>
<dbReference type="EnsemblMetazoa" id="ISCW006183-RA">
    <property type="protein sequence ID" value="ISCW006183-PA"/>
    <property type="gene ID" value="ISCW006183"/>
</dbReference>
<evidence type="ECO:0000313" key="3">
    <source>
        <dbReference type="Proteomes" id="UP000001555"/>
    </source>
</evidence>
<keyword evidence="3" id="KW-1185">Reference proteome</keyword>